<comment type="caution">
    <text evidence="1">The sequence shown here is derived from an EMBL/GenBank/DDBJ whole genome shotgun (WGS) entry which is preliminary data.</text>
</comment>
<organism evidence="1 2">
    <name type="scientific">Candidatus Bacteroides merdavium</name>
    <dbReference type="NCBI Taxonomy" id="2838472"/>
    <lineage>
        <taxon>Bacteria</taxon>
        <taxon>Pseudomonadati</taxon>
        <taxon>Bacteroidota</taxon>
        <taxon>Bacteroidia</taxon>
        <taxon>Bacteroidales</taxon>
        <taxon>Bacteroidaceae</taxon>
        <taxon>Bacteroides</taxon>
    </lineage>
</organism>
<gene>
    <name evidence="1" type="ORF">H9807_08695</name>
</gene>
<reference evidence="1" key="2">
    <citation type="submission" date="2021-04" db="EMBL/GenBank/DDBJ databases">
        <authorList>
            <person name="Gilroy R."/>
        </authorList>
    </citation>
    <scope>NUCLEOTIDE SEQUENCE</scope>
    <source>
        <strain evidence="1">CHK118-2852</strain>
    </source>
</reference>
<protein>
    <submittedName>
        <fullName evidence="1">Uncharacterized protein</fullName>
    </submittedName>
</protein>
<proteinExistence type="predicted"/>
<reference evidence="1" key="1">
    <citation type="journal article" date="2021" name="PeerJ">
        <title>Extensive microbial diversity within the chicken gut microbiome revealed by metagenomics and culture.</title>
        <authorList>
            <person name="Gilroy R."/>
            <person name="Ravi A."/>
            <person name="Getino M."/>
            <person name="Pursley I."/>
            <person name="Horton D.L."/>
            <person name="Alikhan N.F."/>
            <person name="Baker D."/>
            <person name="Gharbi K."/>
            <person name="Hall N."/>
            <person name="Watson M."/>
            <person name="Adriaenssens E.M."/>
            <person name="Foster-Nyarko E."/>
            <person name="Jarju S."/>
            <person name="Secka A."/>
            <person name="Antonio M."/>
            <person name="Oren A."/>
            <person name="Chaudhuri R.R."/>
            <person name="La Ragione R."/>
            <person name="Hildebrand F."/>
            <person name="Pallen M.J."/>
        </authorList>
    </citation>
    <scope>NUCLEOTIDE SEQUENCE</scope>
    <source>
        <strain evidence="1">CHK118-2852</strain>
    </source>
</reference>
<sequence>MNEKADFPRAGKWFSANSYLSFIFRLAECIFHGLEYTFHGVECTFQPMEYKTFVTAAWKQMP</sequence>
<accession>A0A9D2GZC2</accession>
<dbReference type="EMBL" id="DXAV01000071">
    <property type="protein sequence ID" value="HIZ92177.1"/>
    <property type="molecule type" value="Genomic_DNA"/>
</dbReference>
<dbReference type="AlphaFoldDB" id="A0A9D2GZC2"/>
<evidence type="ECO:0000313" key="2">
    <source>
        <dbReference type="Proteomes" id="UP000824108"/>
    </source>
</evidence>
<dbReference type="Proteomes" id="UP000824108">
    <property type="component" value="Unassembled WGS sequence"/>
</dbReference>
<name>A0A9D2GZC2_9BACE</name>
<evidence type="ECO:0000313" key="1">
    <source>
        <dbReference type="EMBL" id="HIZ92177.1"/>
    </source>
</evidence>